<comment type="caution">
    <text evidence="1">The sequence shown here is derived from an EMBL/GenBank/DDBJ whole genome shotgun (WGS) entry which is preliminary data.</text>
</comment>
<dbReference type="EMBL" id="BLLF01002757">
    <property type="protein sequence ID" value="GFH25234.1"/>
    <property type="molecule type" value="Genomic_DNA"/>
</dbReference>
<feature type="non-terminal residue" evidence="1">
    <location>
        <position position="1"/>
    </location>
</feature>
<dbReference type="Proteomes" id="UP000485058">
    <property type="component" value="Unassembled WGS sequence"/>
</dbReference>
<proteinExistence type="predicted"/>
<name>A0A6A0A174_HAELA</name>
<evidence type="ECO:0000313" key="1">
    <source>
        <dbReference type="EMBL" id="GFH25234.1"/>
    </source>
</evidence>
<sequence>MTTACCAACFSSSAVPAWRPGKSTGRSRWWSGWPSRACLTAPG</sequence>
<protein>
    <submittedName>
        <fullName evidence="1">Uncharacterized protein</fullName>
    </submittedName>
</protein>
<feature type="non-terminal residue" evidence="1">
    <location>
        <position position="43"/>
    </location>
</feature>
<gene>
    <name evidence="1" type="ORF">HaLaN_23165</name>
</gene>
<accession>A0A6A0A174</accession>
<evidence type="ECO:0000313" key="2">
    <source>
        <dbReference type="Proteomes" id="UP000485058"/>
    </source>
</evidence>
<reference evidence="1 2" key="1">
    <citation type="submission" date="2020-02" db="EMBL/GenBank/DDBJ databases">
        <title>Draft genome sequence of Haematococcus lacustris strain NIES-144.</title>
        <authorList>
            <person name="Morimoto D."/>
            <person name="Nakagawa S."/>
            <person name="Yoshida T."/>
            <person name="Sawayama S."/>
        </authorList>
    </citation>
    <scope>NUCLEOTIDE SEQUENCE [LARGE SCALE GENOMIC DNA]</scope>
    <source>
        <strain evidence="1 2">NIES-144</strain>
    </source>
</reference>
<dbReference type="AlphaFoldDB" id="A0A6A0A174"/>
<organism evidence="1 2">
    <name type="scientific">Haematococcus lacustris</name>
    <name type="common">Green alga</name>
    <name type="synonym">Haematococcus pluvialis</name>
    <dbReference type="NCBI Taxonomy" id="44745"/>
    <lineage>
        <taxon>Eukaryota</taxon>
        <taxon>Viridiplantae</taxon>
        <taxon>Chlorophyta</taxon>
        <taxon>core chlorophytes</taxon>
        <taxon>Chlorophyceae</taxon>
        <taxon>CS clade</taxon>
        <taxon>Chlamydomonadales</taxon>
        <taxon>Haematococcaceae</taxon>
        <taxon>Haematococcus</taxon>
    </lineage>
</organism>
<keyword evidence="2" id="KW-1185">Reference proteome</keyword>